<sequence length="71" mass="7786">MKIYVNQSIQINILRINSVTNSSVLQIGTAGRIKSQANIYNTGQFTQPAPEPIQDGFVTPSIEAIPLPLQF</sequence>
<dbReference type="AlphaFoldDB" id="A0A9E8RV99"/>
<protein>
    <submittedName>
        <fullName evidence="1">Spore germination protein GerPB</fullName>
    </submittedName>
</protein>
<keyword evidence="2" id="KW-1185">Reference proteome</keyword>
<evidence type="ECO:0000313" key="2">
    <source>
        <dbReference type="Proteomes" id="UP001164718"/>
    </source>
</evidence>
<organism evidence="1 2">
    <name type="scientific">Fervidibacillus albus</name>
    <dbReference type="NCBI Taxonomy" id="2980026"/>
    <lineage>
        <taxon>Bacteria</taxon>
        <taxon>Bacillati</taxon>
        <taxon>Bacillota</taxon>
        <taxon>Bacilli</taxon>
        <taxon>Bacillales</taxon>
        <taxon>Bacillaceae</taxon>
        <taxon>Fervidibacillus</taxon>
    </lineage>
</organism>
<dbReference type="Pfam" id="PF10803">
    <property type="entry name" value="GerPB"/>
    <property type="match status" value="1"/>
</dbReference>
<dbReference type="InterPro" id="IPR024255">
    <property type="entry name" value="GerPB"/>
</dbReference>
<accession>A0A9E8RV99</accession>
<dbReference type="EMBL" id="CP106878">
    <property type="protein sequence ID" value="WAA08688.1"/>
    <property type="molecule type" value="Genomic_DNA"/>
</dbReference>
<dbReference type="RefSeq" id="WP_275416470.1">
    <property type="nucleotide sequence ID" value="NZ_CP106878.1"/>
</dbReference>
<evidence type="ECO:0000313" key="1">
    <source>
        <dbReference type="EMBL" id="WAA08688.1"/>
    </source>
</evidence>
<dbReference type="KEGG" id="faf:OE104_08525"/>
<gene>
    <name evidence="1" type="ORF">OE104_08525</name>
</gene>
<name>A0A9E8RV99_9BACI</name>
<reference evidence="1" key="1">
    <citation type="submission" date="2022-09" db="EMBL/GenBank/DDBJ databases">
        <title>Complete Genomes of Fervidibacillus albus and Fervidibacillus halotolerans isolated from tidal flat sediments.</title>
        <authorList>
            <person name="Kwon K.K."/>
            <person name="Yang S.-H."/>
            <person name="Park M.J."/>
            <person name="Oh H.-M."/>
        </authorList>
    </citation>
    <scope>NUCLEOTIDE SEQUENCE</scope>
    <source>
        <strain evidence="1">MEBiC13591</strain>
    </source>
</reference>
<proteinExistence type="predicted"/>
<dbReference type="Proteomes" id="UP001164718">
    <property type="component" value="Chromosome"/>
</dbReference>